<dbReference type="Proteomes" id="UP000199137">
    <property type="component" value="Unassembled WGS sequence"/>
</dbReference>
<proteinExistence type="predicted"/>
<keyword evidence="4" id="KW-0503">Monooxygenase</keyword>
<keyword evidence="2" id="KW-0288">FMN</keyword>
<dbReference type="RefSeq" id="WP_093574935.1">
    <property type="nucleotide sequence ID" value="NZ_FOWC01000007.1"/>
</dbReference>
<sequence length="294" mass="32363">MTGSSRPLRFGVVLISEGCSRAEWVDRCRRAEHLGYDVISAPDHLNLTSPFPSVVLAAEATQRPRVGTYVLNASFHNPALLARDVCTTDQFVDGRLEVGLGTGYVGAEFRETGIPFGTAARRVDRLDRTVAELDRLLRDPAHAKSVQQPRPPLLIGGHGDRVLTMAARRAEIVSFIGAEFRPEHGRMVVADHGAMAERTSFVRRAAAQRAEDAEFNVLCKATLLTNNRRAGAESLRHYGPQLSVDQLLEVPTLLIGTAQQIAEQVREHREVLGISYFTVLEQSMEAFGDVIELL</sequence>
<dbReference type="NCBIfam" id="TIGR03621">
    <property type="entry name" value="F420_MSMEG_2516"/>
    <property type="match status" value="1"/>
</dbReference>
<feature type="domain" description="Luciferase-like" evidence="5">
    <location>
        <begin position="20"/>
        <end position="272"/>
    </location>
</feature>
<name>A0A1I5TNI9_9PSEU</name>
<dbReference type="PANTHER" id="PTHR42847:SF4">
    <property type="entry name" value="ALKANESULFONATE MONOOXYGENASE-RELATED"/>
    <property type="match status" value="1"/>
</dbReference>
<dbReference type="OrthoDB" id="4288123at2"/>
<dbReference type="PANTHER" id="PTHR42847">
    <property type="entry name" value="ALKANESULFONATE MONOOXYGENASE"/>
    <property type="match status" value="1"/>
</dbReference>
<organism evidence="6 7">
    <name type="scientific">Amycolatopsis rubida</name>
    <dbReference type="NCBI Taxonomy" id="112413"/>
    <lineage>
        <taxon>Bacteria</taxon>
        <taxon>Bacillati</taxon>
        <taxon>Actinomycetota</taxon>
        <taxon>Actinomycetes</taxon>
        <taxon>Pseudonocardiales</taxon>
        <taxon>Pseudonocardiaceae</taxon>
        <taxon>Amycolatopsis</taxon>
    </lineage>
</organism>
<dbReference type="SUPFAM" id="SSF51679">
    <property type="entry name" value="Bacterial luciferase-like"/>
    <property type="match status" value="1"/>
</dbReference>
<reference evidence="7" key="1">
    <citation type="submission" date="2016-10" db="EMBL/GenBank/DDBJ databases">
        <authorList>
            <person name="Varghese N."/>
            <person name="Submissions S."/>
        </authorList>
    </citation>
    <scope>NUCLEOTIDE SEQUENCE [LARGE SCALE GENOMIC DNA]</scope>
    <source>
        <strain evidence="7">DSM 44637</strain>
    </source>
</reference>
<dbReference type="Gene3D" id="3.20.20.30">
    <property type="entry name" value="Luciferase-like domain"/>
    <property type="match status" value="1"/>
</dbReference>
<dbReference type="EMBL" id="FOWC01000007">
    <property type="protein sequence ID" value="SFP84603.1"/>
    <property type="molecule type" value="Genomic_DNA"/>
</dbReference>
<keyword evidence="1" id="KW-0285">Flavoprotein</keyword>
<evidence type="ECO:0000313" key="6">
    <source>
        <dbReference type="EMBL" id="SFP84603.1"/>
    </source>
</evidence>
<dbReference type="AlphaFoldDB" id="A0A1I5TNI9"/>
<keyword evidence="3" id="KW-0560">Oxidoreductase</keyword>
<evidence type="ECO:0000259" key="5">
    <source>
        <dbReference type="Pfam" id="PF00296"/>
    </source>
</evidence>
<evidence type="ECO:0000256" key="4">
    <source>
        <dbReference type="ARBA" id="ARBA00023033"/>
    </source>
</evidence>
<dbReference type="Pfam" id="PF00296">
    <property type="entry name" value="Bac_luciferase"/>
    <property type="match status" value="1"/>
</dbReference>
<evidence type="ECO:0000256" key="2">
    <source>
        <dbReference type="ARBA" id="ARBA00022643"/>
    </source>
</evidence>
<evidence type="ECO:0000256" key="1">
    <source>
        <dbReference type="ARBA" id="ARBA00022630"/>
    </source>
</evidence>
<dbReference type="GO" id="GO:0008726">
    <property type="term" value="F:alkanesulfonate monooxygenase activity"/>
    <property type="evidence" value="ECO:0007669"/>
    <property type="project" value="TreeGrafter"/>
</dbReference>
<dbReference type="STRING" id="112413.SAMN05421854_107171"/>
<accession>A0A1I5TNI9</accession>
<dbReference type="InterPro" id="IPR050172">
    <property type="entry name" value="SsuD_RutA_monooxygenase"/>
</dbReference>
<evidence type="ECO:0000256" key="3">
    <source>
        <dbReference type="ARBA" id="ARBA00023002"/>
    </source>
</evidence>
<gene>
    <name evidence="6" type="ORF">SAMN05421854_107171</name>
</gene>
<dbReference type="InterPro" id="IPR019923">
    <property type="entry name" value="Lucif-like_OxRdtase_MSMEG_2516"/>
</dbReference>
<dbReference type="GO" id="GO:0046306">
    <property type="term" value="P:alkanesulfonate catabolic process"/>
    <property type="evidence" value="ECO:0007669"/>
    <property type="project" value="TreeGrafter"/>
</dbReference>
<dbReference type="InterPro" id="IPR036661">
    <property type="entry name" value="Luciferase-like_sf"/>
</dbReference>
<protein>
    <submittedName>
        <fullName evidence="6">Probable F420-dependent oxidoreductase, MSMEG_2516 family</fullName>
    </submittedName>
</protein>
<dbReference type="InterPro" id="IPR011251">
    <property type="entry name" value="Luciferase-like_dom"/>
</dbReference>
<evidence type="ECO:0000313" key="7">
    <source>
        <dbReference type="Proteomes" id="UP000199137"/>
    </source>
</evidence>